<dbReference type="CDD" id="cd06267">
    <property type="entry name" value="PBP1_LacI_sugar_binding-like"/>
    <property type="match status" value="1"/>
</dbReference>
<dbReference type="InterPro" id="IPR028082">
    <property type="entry name" value="Peripla_BP_I"/>
</dbReference>
<dbReference type="CDD" id="cd01392">
    <property type="entry name" value="HTH_LacI"/>
    <property type="match status" value="1"/>
</dbReference>
<proteinExistence type="predicted"/>
<keyword evidence="1" id="KW-0805">Transcription regulation</keyword>
<name>Q2CHB1_OCEGH</name>
<organism evidence="5 6">
    <name type="scientific">Oceanicola granulosus (strain ATCC BAA-861 / DSM 15982 / KCTC 12143 / HTCC2516)</name>
    <dbReference type="NCBI Taxonomy" id="314256"/>
    <lineage>
        <taxon>Bacteria</taxon>
        <taxon>Pseudomonadati</taxon>
        <taxon>Pseudomonadota</taxon>
        <taxon>Alphaproteobacteria</taxon>
        <taxon>Rhodobacterales</taxon>
        <taxon>Roseobacteraceae</taxon>
        <taxon>Oceanicola</taxon>
    </lineage>
</organism>
<protein>
    <submittedName>
        <fullName evidence="5">LacI family transcriptional repressor</fullName>
    </submittedName>
</protein>
<dbReference type="InterPro" id="IPR046335">
    <property type="entry name" value="LacI/GalR-like_sensor"/>
</dbReference>
<dbReference type="SUPFAM" id="SSF47413">
    <property type="entry name" value="lambda repressor-like DNA-binding domains"/>
    <property type="match status" value="1"/>
</dbReference>
<feature type="domain" description="HTH lacI-type" evidence="4">
    <location>
        <begin position="7"/>
        <end position="62"/>
    </location>
</feature>
<dbReference type="GO" id="GO:0000976">
    <property type="term" value="F:transcription cis-regulatory region binding"/>
    <property type="evidence" value="ECO:0007669"/>
    <property type="project" value="TreeGrafter"/>
</dbReference>
<dbReference type="Proteomes" id="UP000003635">
    <property type="component" value="Unassembled WGS sequence"/>
</dbReference>
<dbReference type="GO" id="GO:0003700">
    <property type="term" value="F:DNA-binding transcription factor activity"/>
    <property type="evidence" value="ECO:0007669"/>
    <property type="project" value="TreeGrafter"/>
</dbReference>
<dbReference type="InterPro" id="IPR010982">
    <property type="entry name" value="Lambda_DNA-bd_dom_sf"/>
</dbReference>
<evidence type="ECO:0000259" key="4">
    <source>
        <dbReference type="PROSITE" id="PS50932"/>
    </source>
</evidence>
<keyword evidence="6" id="KW-1185">Reference proteome</keyword>
<dbReference type="Gene3D" id="3.40.50.2300">
    <property type="match status" value="2"/>
</dbReference>
<evidence type="ECO:0000256" key="1">
    <source>
        <dbReference type="ARBA" id="ARBA00023015"/>
    </source>
</evidence>
<sequence>MKRGARITQKDVAVRAGVSQATVSTFLAGGDGVVASETAHRIEAAIAELGYTPNRFARALRTQRSMVVACVVPDITNPFYPALFAAAQATMGSEYDVVAINTGGAAEAEDAVIAAALQGRYDGLVGVFFTRRASDFADAVRAGVAVARIEAHPKAGGALAIDDVFVDNRRAAAELTQTLLDLGHRRIEMIAAAGGPETVRVEGYRAAMDRAGREAVVHTARAYSAAGGAEVVQAMLRRDKLPTALLAANDLMAIGALRVLGEAGVAVPGDVSVAGFDDIMPAALAMPQLTTVALHQDDLGARAAGLLLARLTGAAEGPGRVVEMPFDIVARASIGPPAIQDTQRRRTST</sequence>
<dbReference type="HOGENOM" id="CLU_037628_6_1_5"/>
<dbReference type="PANTHER" id="PTHR30146">
    <property type="entry name" value="LACI-RELATED TRANSCRIPTIONAL REPRESSOR"/>
    <property type="match status" value="1"/>
</dbReference>
<evidence type="ECO:0000256" key="2">
    <source>
        <dbReference type="ARBA" id="ARBA00023125"/>
    </source>
</evidence>
<evidence type="ECO:0000313" key="5">
    <source>
        <dbReference type="EMBL" id="EAR52128.1"/>
    </source>
</evidence>
<gene>
    <name evidence="5" type="ORF">OG2516_18725</name>
</gene>
<dbReference type="Pfam" id="PF13377">
    <property type="entry name" value="Peripla_BP_3"/>
    <property type="match status" value="1"/>
</dbReference>
<dbReference type="PROSITE" id="PS50932">
    <property type="entry name" value="HTH_LACI_2"/>
    <property type="match status" value="1"/>
</dbReference>
<dbReference type="AlphaFoldDB" id="Q2CHB1"/>
<dbReference type="PANTHER" id="PTHR30146:SF109">
    <property type="entry name" value="HTH-TYPE TRANSCRIPTIONAL REGULATOR GALS"/>
    <property type="match status" value="1"/>
</dbReference>
<dbReference type="Pfam" id="PF00356">
    <property type="entry name" value="LacI"/>
    <property type="match status" value="1"/>
</dbReference>
<keyword evidence="2" id="KW-0238">DNA-binding</keyword>
<comment type="caution">
    <text evidence="5">The sequence shown here is derived from an EMBL/GenBank/DDBJ whole genome shotgun (WGS) entry which is preliminary data.</text>
</comment>
<dbReference type="OrthoDB" id="8433438at2"/>
<reference evidence="5 6" key="1">
    <citation type="journal article" date="2010" name="J. Bacteriol.">
        <title>Genome sequences of Oceanicola granulosus HTCC2516(T) and Oceanicola batsensis HTCC2597(TDelta).</title>
        <authorList>
            <person name="Thrash J.C."/>
            <person name="Cho J.C."/>
            <person name="Vergin K.L."/>
            <person name="Giovannoni S.J."/>
        </authorList>
    </citation>
    <scope>NUCLEOTIDE SEQUENCE [LARGE SCALE GENOMIC DNA]</scope>
    <source>
        <strain evidence="6">ATCC BAA-861 / DSM 15982 / KCTC 12143 / HTCC2516</strain>
    </source>
</reference>
<dbReference type="eggNOG" id="COG1609">
    <property type="taxonomic scope" value="Bacteria"/>
</dbReference>
<dbReference type="SUPFAM" id="SSF53822">
    <property type="entry name" value="Periplasmic binding protein-like I"/>
    <property type="match status" value="1"/>
</dbReference>
<dbReference type="STRING" id="314256.OG2516_18725"/>
<accession>Q2CHB1</accession>
<dbReference type="SMART" id="SM00354">
    <property type="entry name" value="HTH_LACI"/>
    <property type="match status" value="1"/>
</dbReference>
<evidence type="ECO:0000256" key="3">
    <source>
        <dbReference type="ARBA" id="ARBA00023163"/>
    </source>
</evidence>
<dbReference type="EMBL" id="AAOT01000006">
    <property type="protein sequence ID" value="EAR52128.1"/>
    <property type="molecule type" value="Genomic_DNA"/>
</dbReference>
<dbReference type="InterPro" id="IPR000843">
    <property type="entry name" value="HTH_LacI"/>
</dbReference>
<dbReference type="Gene3D" id="1.10.260.40">
    <property type="entry name" value="lambda repressor-like DNA-binding domains"/>
    <property type="match status" value="1"/>
</dbReference>
<evidence type="ECO:0000313" key="6">
    <source>
        <dbReference type="Proteomes" id="UP000003635"/>
    </source>
</evidence>
<keyword evidence="3" id="KW-0804">Transcription</keyword>